<evidence type="ECO:0000256" key="4">
    <source>
        <dbReference type="ARBA" id="ARBA00023242"/>
    </source>
</evidence>
<dbReference type="PROSITE" id="PS50985">
    <property type="entry name" value="GRAS"/>
    <property type="match status" value="1"/>
</dbReference>
<keyword evidence="8" id="KW-1185">Reference proteome</keyword>
<evidence type="ECO:0000256" key="2">
    <source>
        <dbReference type="ARBA" id="ARBA00023015"/>
    </source>
</evidence>
<gene>
    <name evidence="7" type="ORF">OIU74_007323</name>
</gene>
<name>A0A9Q0U3H7_9ROSI</name>
<protein>
    <submittedName>
        <fullName evidence="7">Uncharacterized protein</fullName>
    </submittedName>
</protein>
<comment type="caution">
    <text evidence="7">The sequence shown here is derived from an EMBL/GenBank/DDBJ whole genome shotgun (WGS) entry which is preliminary data.</text>
</comment>
<dbReference type="GO" id="GO:0005634">
    <property type="term" value="C:nucleus"/>
    <property type="evidence" value="ECO:0007669"/>
    <property type="project" value="UniProtKB-SubCell"/>
</dbReference>
<accession>A0A9Q0U3H7</accession>
<reference evidence="7" key="1">
    <citation type="submission" date="2022-11" db="EMBL/GenBank/DDBJ databases">
        <authorList>
            <person name="Hyden B.L."/>
            <person name="Feng K."/>
            <person name="Yates T."/>
            <person name="Jawdy S."/>
            <person name="Smart L.B."/>
            <person name="Muchero W."/>
        </authorList>
    </citation>
    <scope>NUCLEOTIDE SEQUENCE</scope>
    <source>
        <tissue evidence="7">Shoot tip</tissue>
    </source>
</reference>
<keyword evidence="3" id="KW-0804">Transcription</keyword>
<sequence length="483" mass="53009">MKAMPLPFESFQGKGVLDFASSTTSSPDSLHQYRHQWQNNSSKESCGFFVGSTEPTSVLDTISRQSPPTSSSTLSYSQGGGGASTDTTNGVAAAGGSNPCVDEKCGQQLGMEDWESVLPGSPSQEQSILRLIMGDIEDPSTGLNKLLQSGSRSLDMEHGSGFGVVDQVFGFDISNMSSASANLVANNNNIDPSSIHGINLLPGLFQQQQQQAAFDQDEKPQILNPGMISNQNQHQFVQNSATLLPFSYSPLQEHHNNQHFLSPPPSKRINSGPVGVNYVPKVFDSRPPEMFLPRQHQQQQQNHQFQLLQQHQQRQGMITNQKIATDELANQQQLQQAIINPICQAAELIETGNPVHAQGILARLNHQLSLPIGNPYQRTAFYFKDALQLLLHTSNSSIDNACNLIFKIGAYKSFSELSPILQFANFTCNQVLLEVFEGFERIHIVDFDIGYGGQWASLMQELALRAGGAPSLKNHSFCFSFLT</sequence>
<organism evidence="7 8">
    <name type="scientific">Salix koriyanagi</name>
    <dbReference type="NCBI Taxonomy" id="2511006"/>
    <lineage>
        <taxon>Eukaryota</taxon>
        <taxon>Viridiplantae</taxon>
        <taxon>Streptophyta</taxon>
        <taxon>Embryophyta</taxon>
        <taxon>Tracheophyta</taxon>
        <taxon>Spermatophyta</taxon>
        <taxon>Magnoliopsida</taxon>
        <taxon>eudicotyledons</taxon>
        <taxon>Gunneridae</taxon>
        <taxon>Pentapetalae</taxon>
        <taxon>rosids</taxon>
        <taxon>fabids</taxon>
        <taxon>Malpighiales</taxon>
        <taxon>Salicaceae</taxon>
        <taxon>Saliceae</taxon>
        <taxon>Salix</taxon>
    </lineage>
</organism>
<keyword evidence="4" id="KW-0539">Nucleus</keyword>
<evidence type="ECO:0000313" key="7">
    <source>
        <dbReference type="EMBL" id="KAJ6722707.1"/>
    </source>
</evidence>
<dbReference type="InterPro" id="IPR005202">
    <property type="entry name" value="TF_GRAS"/>
</dbReference>
<evidence type="ECO:0000256" key="3">
    <source>
        <dbReference type="ARBA" id="ARBA00023163"/>
    </source>
</evidence>
<dbReference type="AlphaFoldDB" id="A0A9Q0U3H7"/>
<feature type="compositionally biased region" description="Low complexity" evidence="6">
    <location>
        <begin position="63"/>
        <end position="77"/>
    </location>
</feature>
<proteinExistence type="inferred from homology"/>
<dbReference type="PANTHER" id="PTHR31636">
    <property type="entry name" value="OSJNBA0084A10.13 PROTEIN-RELATED"/>
    <property type="match status" value="1"/>
</dbReference>
<dbReference type="Pfam" id="PF03514">
    <property type="entry name" value="GRAS"/>
    <property type="match status" value="1"/>
</dbReference>
<evidence type="ECO:0000256" key="6">
    <source>
        <dbReference type="SAM" id="MobiDB-lite"/>
    </source>
</evidence>
<comment type="similarity">
    <text evidence="5">Belongs to the GRAS family.</text>
</comment>
<feature type="region of interest" description="Disordered" evidence="6">
    <location>
        <begin position="59"/>
        <end position="95"/>
    </location>
</feature>
<reference evidence="7" key="2">
    <citation type="journal article" date="2023" name="Int. J. Mol. Sci.">
        <title>De Novo Assembly and Annotation of 11 Diverse Shrub Willow (Salix) Genomes Reveals Novel Gene Organization in Sex-Linked Regions.</title>
        <authorList>
            <person name="Hyden B."/>
            <person name="Feng K."/>
            <person name="Yates T.B."/>
            <person name="Jawdy S."/>
            <person name="Cereghino C."/>
            <person name="Smart L.B."/>
            <person name="Muchero W."/>
        </authorList>
    </citation>
    <scope>NUCLEOTIDE SEQUENCE</scope>
    <source>
        <tissue evidence="7">Shoot tip</tissue>
    </source>
</reference>
<evidence type="ECO:0000256" key="5">
    <source>
        <dbReference type="PROSITE-ProRule" id="PRU01191"/>
    </source>
</evidence>
<comment type="subcellular location">
    <subcellularLocation>
        <location evidence="1">Nucleus</location>
    </subcellularLocation>
</comment>
<dbReference type="EMBL" id="JAPFFM010000013">
    <property type="protein sequence ID" value="KAJ6722707.1"/>
    <property type="molecule type" value="Genomic_DNA"/>
</dbReference>
<feature type="short sequence motif" description="VHIID" evidence="5">
    <location>
        <begin position="442"/>
        <end position="446"/>
    </location>
</feature>
<keyword evidence="2" id="KW-0805">Transcription regulation</keyword>
<evidence type="ECO:0000256" key="1">
    <source>
        <dbReference type="ARBA" id="ARBA00004123"/>
    </source>
</evidence>
<dbReference type="Proteomes" id="UP001151752">
    <property type="component" value="Chromosome 14"/>
</dbReference>
<evidence type="ECO:0000313" key="8">
    <source>
        <dbReference type="Proteomes" id="UP001151752"/>
    </source>
</evidence>
<comment type="caution">
    <text evidence="5">Lacks conserved residue(s) required for the propagation of feature annotation.</text>
</comment>